<accession>A0A9Q9IVI4</accession>
<name>A0A9Q9IVI4_9XANT</name>
<organism evidence="2 3">
    <name type="scientific">Xanthomonas prunicola</name>
    <dbReference type="NCBI Taxonomy" id="2053930"/>
    <lineage>
        <taxon>Bacteria</taxon>
        <taxon>Pseudomonadati</taxon>
        <taxon>Pseudomonadota</taxon>
        <taxon>Gammaproteobacteria</taxon>
        <taxon>Lysobacterales</taxon>
        <taxon>Lysobacteraceae</taxon>
        <taxon>Xanthomonas</taxon>
    </lineage>
</organism>
<evidence type="ECO:0000313" key="3">
    <source>
        <dbReference type="Proteomes" id="UP001058381"/>
    </source>
</evidence>
<evidence type="ECO:0000313" key="2">
    <source>
        <dbReference type="EMBL" id="UXA64355.1"/>
    </source>
</evidence>
<gene>
    <name evidence="2" type="ORF">M0D43_15530</name>
</gene>
<dbReference type="GeneID" id="75152793"/>
<feature type="transmembrane region" description="Helical" evidence="1">
    <location>
        <begin position="21"/>
        <end position="39"/>
    </location>
</feature>
<feature type="transmembrane region" description="Helical" evidence="1">
    <location>
        <begin position="45"/>
        <end position="62"/>
    </location>
</feature>
<dbReference type="EMBL" id="CP096142">
    <property type="protein sequence ID" value="UXA64355.1"/>
    <property type="molecule type" value="Genomic_DNA"/>
</dbReference>
<proteinExistence type="predicted"/>
<dbReference type="Proteomes" id="UP001058381">
    <property type="component" value="Chromosome"/>
</dbReference>
<dbReference type="AlphaFoldDB" id="A0A9Q9IVI4"/>
<keyword evidence="1" id="KW-0472">Membrane</keyword>
<evidence type="ECO:0000256" key="1">
    <source>
        <dbReference type="SAM" id="Phobius"/>
    </source>
</evidence>
<keyword evidence="1" id="KW-0812">Transmembrane</keyword>
<dbReference type="RefSeq" id="WP_252162121.1">
    <property type="nucleotide sequence ID" value="NZ_CP094827.1"/>
</dbReference>
<sequence>MREMTMMEIDAVSGAMSDGQTSAVYAGVASAYAGAAAIPSPLSPVLGLIAGASGVAAAYYAYKAAN</sequence>
<protein>
    <submittedName>
        <fullName evidence="2">Uncharacterized protein</fullName>
    </submittedName>
</protein>
<keyword evidence="1" id="KW-1133">Transmembrane helix</keyword>
<reference evidence="2" key="1">
    <citation type="submission" date="2022-04" db="EMBL/GenBank/DDBJ databases">
        <title>Xanthomonas prunicola pv. tritici, a pathogen causing a previously unreported foliar disease of wheat.</title>
        <authorList>
            <person name="Clavijo F."/>
            <person name="Curland R.D."/>
            <person name="Dill-Macky R."/>
            <person name="Pereyra S."/>
            <person name="Roman-Reyna V."/>
            <person name="Siri M.I."/>
        </authorList>
    </citation>
    <scope>NUCLEOTIDE SEQUENCE</scope>
    <source>
        <strain evidence="2">CIX249</strain>
    </source>
</reference>